<sequence>MFLHHQCLLIPSKVDNQAEQLSFRKRERGYATRRTRNLNAQPTI</sequence>
<reference evidence="1" key="1">
    <citation type="submission" date="2014-11" db="EMBL/GenBank/DDBJ databases">
        <authorList>
            <person name="Amaro Gonzalez C."/>
        </authorList>
    </citation>
    <scope>NUCLEOTIDE SEQUENCE</scope>
</reference>
<accession>A0A0E9T564</accession>
<dbReference type="AlphaFoldDB" id="A0A0E9T564"/>
<reference evidence="1" key="2">
    <citation type="journal article" date="2015" name="Fish Shellfish Immunol.">
        <title>Early steps in the European eel (Anguilla anguilla)-Vibrio vulnificus interaction in the gills: Role of the RtxA13 toxin.</title>
        <authorList>
            <person name="Callol A."/>
            <person name="Pajuelo D."/>
            <person name="Ebbesson L."/>
            <person name="Teles M."/>
            <person name="MacKenzie S."/>
            <person name="Amaro C."/>
        </authorList>
    </citation>
    <scope>NUCLEOTIDE SEQUENCE</scope>
</reference>
<evidence type="ECO:0000313" key="1">
    <source>
        <dbReference type="EMBL" id="JAH48135.1"/>
    </source>
</evidence>
<name>A0A0E9T564_ANGAN</name>
<proteinExistence type="predicted"/>
<dbReference type="EMBL" id="GBXM01060442">
    <property type="protein sequence ID" value="JAH48135.1"/>
    <property type="molecule type" value="Transcribed_RNA"/>
</dbReference>
<organism evidence="1">
    <name type="scientific">Anguilla anguilla</name>
    <name type="common">European freshwater eel</name>
    <name type="synonym">Muraena anguilla</name>
    <dbReference type="NCBI Taxonomy" id="7936"/>
    <lineage>
        <taxon>Eukaryota</taxon>
        <taxon>Metazoa</taxon>
        <taxon>Chordata</taxon>
        <taxon>Craniata</taxon>
        <taxon>Vertebrata</taxon>
        <taxon>Euteleostomi</taxon>
        <taxon>Actinopterygii</taxon>
        <taxon>Neopterygii</taxon>
        <taxon>Teleostei</taxon>
        <taxon>Anguilliformes</taxon>
        <taxon>Anguillidae</taxon>
        <taxon>Anguilla</taxon>
    </lineage>
</organism>
<protein>
    <submittedName>
        <fullName evidence="1">Uncharacterized protein</fullName>
    </submittedName>
</protein>